<dbReference type="NCBIfam" id="NF047658">
    <property type="entry name" value="HYC_CC_PP"/>
    <property type="match status" value="1"/>
</dbReference>
<evidence type="ECO:0008006" key="3">
    <source>
        <dbReference type="Google" id="ProtNLM"/>
    </source>
</evidence>
<dbReference type="InterPro" id="IPR058060">
    <property type="entry name" value="HYC_CC_PP"/>
</dbReference>
<sequence length="134" mass="15598">MKVIFSKILSILLALIVLLSTMSFTVDKHYCGEFLVDVSFTGKAEGCGMKMDNVATTKKKNCCKDEVHHIDGQDELQQQLKQEFSFENQQFLISFVISYQDLFYNSFRNVKYYKDFSPPDIPIDYQSTYQVYII</sequence>
<gene>
    <name evidence="1" type="ORF">ACFOWD_01510</name>
</gene>
<accession>A0ABV8R549</accession>
<dbReference type="EMBL" id="JBHSCY010000001">
    <property type="protein sequence ID" value="MFC4267567.1"/>
    <property type="molecule type" value="Genomic_DNA"/>
</dbReference>
<dbReference type="Proteomes" id="UP001595826">
    <property type="component" value="Unassembled WGS sequence"/>
</dbReference>
<evidence type="ECO:0000313" key="1">
    <source>
        <dbReference type="EMBL" id="MFC4267567.1"/>
    </source>
</evidence>
<proteinExistence type="predicted"/>
<protein>
    <recommendedName>
        <fullName evidence="3">Transmembrane protein</fullName>
    </recommendedName>
</protein>
<dbReference type="InterPro" id="IPR058512">
    <property type="entry name" value="DUF8199"/>
</dbReference>
<evidence type="ECO:0000313" key="2">
    <source>
        <dbReference type="Proteomes" id="UP001595826"/>
    </source>
</evidence>
<name>A0ABV8R549_9FLAO</name>
<reference evidence="2" key="1">
    <citation type="journal article" date="2019" name="Int. J. Syst. Evol. Microbiol.">
        <title>The Global Catalogue of Microorganisms (GCM) 10K type strain sequencing project: providing services to taxonomists for standard genome sequencing and annotation.</title>
        <authorList>
            <consortium name="The Broad Institute Genomics Platform"/>
            <consortium name="The Broad Institute Genome Sequencing Center for Infectious Disease"/>
            <person name="Wu L."/>
            <person name="Ma J."/>
        </authorList>
    </citation>
    <scope>NUCLEOTIDE SEQUENCE [LARGE SCALE GENOMIC DNA]</scope>
    <source>
        <strain evidence="2">CECT 8655</strain>
    </source>
</reference>
<dbReference type="Pfam" id="PF26622">
    <property type="entry name" value="DUF8199"/>
    <property type="match status" value="1"/>
</dbReference>
<keyword evidence="2" id="KW-1185">Reference proteome</keyword>
<organism evidence="1 2">
    <name type="scientific">Polaribacter marinivivus</name>
    <dbReference type="NCBI Taxonomy" id="1524260"/>
    <lineage>
        <taxon>Bacteria</taxon>
        <taxon>Pseudomonadati</taxon>
        <taxon>Bacteroidota</taxon>
        <taxon>Flavobacteriia</taxon>
        <taxon>Flavobacteriales</taxon>
        <taxon>Flavobacteriaceae</taxon>
    </lineage>
</organism>
<dbReference type="RefSeq" id="WP_377407529.1">
    <property type="nucleotide sequence ID" value="NZ_JBHSCY010000001.1"/>
</dbReference>
<comment type="caution">
    <text evidence="1">The sequence shown here is derived from an EMBL/GenBank/DDBJ whole genome shotgun (WGS) entry which is preliminary data.</text>
</comment>